<reference evidence="3 4" key="1">
    <citation type="journal article" date="2019" name="Int. J. Syst. Evol. Microbiol.">
        <title>The Global Catalogue of Microorganisms (GCM) 10K type strain sequencing project: providing services to taxonomists for standard genome sequencing and annotation.</title>
        <authorList>
            <consortium name="The Broad Institute Genomics Platform"/>
            <consortium name="The Broad Institute Genome Sequencing Center for Infectious Disease"/>
            <person name="Wu L."/>
            <person name="Ma J."/>
        </authorList>
    </citation>
    <scope>NUCLEOTIDE SEQUENCE [LARGE SCALE GENOMIC DNA]</scope>
    <source>
        <strain evidence="3 4">CGMCC 1.12125</strain>
    </source>
</reference>
<keyword evidence="2" id="KW-0812">Transmembrane</keyword>
<dbReference type="AlphaFoldDB" id="A0ABD6CFJ5"/>
<keyword evidence="2" id="KW-1133">Transmembrane helix</keyword>
<dbReference type="Proteomes" id="UP001597119">
    <property type="component" value="Unassembled WGS sequence"/>
</dbReference>
<feature type="transmembrane region" description="Helical" evidence="2">
    <location>
        <begin position="174"/>
        <end position="197"/>
    </location>
</feature>
<proteinExistence type="predicted"/>
<dbReference type="EMBL" id="JBHUDJ010000014">
    <property type="protein sequence ID" value="MFD1588819.1"/>
    <property type="molecule type" value="Genomic_DNA"/>
</dbReference>
<feature type="transmembrane region" description="Helical" evidence="2">
    <location>
        <begin position="147"/>
        <end position="168"/>
    </location>
</feature>
<comment type="caution">
    <text evidence="3">The sequence shown here is derived from an EMBL/GenBank/DDBJ whole genome shotgun (WGS) entry which is preliminary data.</text>
</comment>
<name>A0ABD6CFJ5_9EURY</name>
<feature type="region of interest" description="Disordered" evidence="1">
    <location>
        <begin position="1"/>
        <end position="27"/>
    </location>
</feature>
<sequence length="199" mass="21085">MSGNQGASEIDADGRRDAPDDTPTLGDLLDELDALHDTVDSPAERDRVEELIETVHDVEEPAVFGRLVVGFDRADAAEALLGSVLFGIPMVVEGGTLEVGAFVATHPLSLVGTLVVALGLTIGILYVAEFQDVRVYKPLFGVLPRRLVGVVTIAFLTALGLMTIWGRVDWAEPWLAISQISVAFVPMVIGAALGDILPG</sequence>
<feature type="transmembrane region" description="Helical" evidence="2">
    <location>
        <begin position="108"/>
        <end position="127"/>
    </location>
</feature>
<protein>
    <submittedName>
        <fullName evidence="3">DUF2391 domain-containing protein</fullName>
    </submittedName>
</protein>
<gene>
    <name evidence="3" type="ORF">ACFR9U_17715</name>
</gene>
<organism evidence="3 4">
    <name type="scientific">Halorientalis brevis</name>
    <dbReference type="NCBI Taxonomy" id="1126241"/>
    <lineage>
        <taxon>Archaea</taxon>
        <taxon>Methanobacteriati</taxon>
        <taxon>Methanobacteriota</taxon>
        <taxon>Stenosarchaea group</taxon>
        <taxon>Halobacteria</taxon>
        <taxon>Halobacteriales</taxon>
        <taxon>Haloarculaceae</taxon>
        <taxon>Halorientalis</taxon>
    </lineage>
</organism>
<dbReference type="RefSeq" id="WP_247378475.1">
    <property type="nucleotide sequence ID" value="NZ_JALLGV010000005.1"/>
</dbReference>
<evidence type="ECO:0000256" key="1">
    <source>
        <dbReference type="SAM" id="MobiDB-lite"/>
    </source>
</evidence>
<keyword evidence="2" id="KW-0472">Membrane</keyword>
<accession>A0ABD6CFJ5</accession>
<evidence type="ECO:0000313" key="4">
    <source>
        <dbReference type="Proteomes" id="UP001597119"/>
    </source>
</evidence>
<evidence type="ECO:0000256" key="2">
    <source>
        <dbReference type="SAM" id="Phobius"/>
    </source>
</evidence>
<evidence type="ECO:0000313" key="3">
    <source>
        <dbReference type="EMBL" id="MFD1588819.1"/>
    </source>
</evidence>
<keyword evidence="4" id="KW-1185">Reference proteome</keyword>